<keyword evidence="1" id="KW-0597">Phosphoprotein</keyword>
<dbReference type="EMBL" id="LIYD01000005">
    <property type="protein sequence ID" value="KOS05430.1"/>
    <property type="molecule type" value="Genomic_DNA"/>
</dbReference>
<evidence type="ECO:0000313" key="3">
    <source>
        <dbReference type="EMBL" id="KOS05430.1"/>
    </source>
</evidence>
<dbReference type="InterPro" id="IPR001789">
    <property type="entry name" value="Sig_transdc_resp-reg_receiver"/>
</dbReference>
<protein>
    <recommendedName>
        <fullName evidence="2">Response regulatory domain-containing protein</fullName>
    </recommendedName>
</protein>
<keyword evidence="4" id="KW-1185">Reference proteome</keyword>
<dbReference type="PANTHER" id="PTHR44520">
    <property type="entry name" value="RESPONSE REGULATOR RCP1-RELATED"/>
    <property type="match status" value="1"/>
</dbReference>
<organism evidence="3 4">
    <name type="scientific">Flavobacterium akiainvivens</name>
    <dbReference type="NCBI Taxonomy" id="1202724"/>
    <lineage>
        <taxon>Bacteria</taxon>
        <taxon>Pseudomonadati</taxon>
        <taxon>Bacteroidota</taxon>
        <taxon>Flavobacteriia</taxon>
        <taxon>Flavobacteriales</taxon>
        <taxon>Flavobacteriaceae</taxon>
        <taxon>Flavobacterium</taxon>
    </lineage>
</organism>
<dbReference type="PROSITE" id="PS50110">
    <property type="entry name" value="RESPONSE_REGULATORY"/>
    <property type="match status" value="1"/>
</dbReference>
<dbReference type="SMART" id="SM00448">
    <property type="entry name" value="REC"/>
    <property type="match status" value="1"/>
</dbReference>
<gene>
    <name evidence="3" type="ORF">AM493_04850</name>
</gene>
<comment type="caution">
    <text evidence="3">The sequence shown here is derived from an EMBL/GenBank/DDBJ whole genome shotgun (WGS) entry which is preliminary data.</text>
</comment>
<evidence type="ECO:0000256" key="1">
    <source>
        <dbReference type="PROSITE-ProRule" id="PRU00169"/>
    </source>
</evidence>
<evidence type="ECO:0000259" key="2">
    <source>
        <dbReference type="PROSITE" id="PS50110"/>
    </source>
</evidence>
<reference evidence="3 4" key="1">
    <citation type="submission" date="2015-08" db="EMBL/GenBank/DDBJ databases">
        <title>Whole genome sequence of Flavobacterium akiainvivens IK-1T, from decaying Wikstroemia oahuensis, an endemic Hawaiian shrub.</title>
        <authorList>
            <person name="Wan X."/>
            <person name="Hou S."/>
            <person name="Saito J."/>
            <person name="Donachie S."/>
        </authorList>
    </citation>
    <scope>NUCLEOTIDE SEQUENCE [LARGE SCALE GENOMIC DNA]</scope>
    <source>
        <strain evidence="3 4">IK-1</strain>
    </source>
</reference>
<name>A0A0N0RQH5_9FLAO</name>
<dbReference type="InterPro" id="IPR052893">
    <property type="entry name" value="TCS_response_regulator"/>
</dbReference>
<dbReference type="SUPFAM" id="SSF52172">
    <property type="entry name" value="CheY-like"/>
    <property type="match status" value="1"/>
</dbReference>
<dbReference type="Gene3D" id="3.40.50.2300">
    <property type="match status" value="1"/>
</dbReference>
<dbReference type="RefSeq" id="WP_054406624.1">
    <property type="nucleotide sequence ID" value="NZ_FOYA01000003.1"/>
</dbReference>
<dbReference type="GO" id="GO:0000160">
    <property type="term" value="P:phosphorelay signal transduction system"/>
    <property type="evidence" value="ECO:0007669"/>
    <property type="project" value="InterPro"/>
</dbReference>
<dbReference type="PANTHER" id="PTHR44520:SF2">
    <property type="entry name" value="RESPONSE REGULATOR RCP1"/>
    <property type="match status" value="1"/>
</dbReference>
<dbReference type="Pfam" id="PF00072">
    <property type="entry name" value="Response_reg"/>
    <property type="match status" value="1"/>
</dbReference>
<proteinExistence type="predicted"/>
<dbReference type="AlphaFoldDB" id="A0A0N0RQH5"/>
<accession>A0A0N0RQH5</accession>
<dbReference type="OrthoDB" id="958614at2"/>
<sequence>MIKKGDILIIEDDADDRDYIEEVFTELNVANTRKYVANAYEALDYIKAHSSKPFIVISDINMPMMNGFDLRKIILENSELTKKCAPYIFLSTSNDAAWVNKAYELSVQGYFQKPSIYSDLKKTVQQILDYWNNSLTPVV</sequence>
<dbReference type="STRING" id="1202724.AM493_04850"/>
<feature type="domain" description="Response regulatory" evidence="2">
    <location>
        <begin position="6"/>
        <end position="128"/>
    </location>
</feature>
<evidence type="ECO:0000313" key="4">
    <source>
        <dbReference type="Proteomes" id="UP000037755"/>
    </source>
</evidence>
<feature type="modified residue" description="4-aspartylphosphate" evidence="1">
    <location>
        <position position="59"/>
    </location>
</feature>
<dbReference type="InterPro" id="IPR011006">
    <property type="entry name" value="CheY-like_superfamily"/>
</dbReference>
<dbReference type="Proteomes" id="UP000037755">
    <property type="component" value="Unassembled WGS sequence"/>
</dbReference>
<dbReference type="PATRIC" id="fig|1202724.3.peg.1004"/>